<keyword evidence="1" id="KW-0614">Plasmid</keyword>
<geneLocation type="plasmid" evidence="1 2">
    <name>pSchITTGS70c</name>
</geneLocation>
<dbReference type="InterPro" id="IPR003190">
    <property type="entry name" value="Asp_decarbox"/>
</dbReference>
<dbReference type="Proteomes" id="UP001432360">
    <property type="component" value="Plasmid pSchITTGS70c"/>
</dbReference>
<name>A0ABZ2BKH1_9HYPH</name>
<evidence type="ECO:0000313" key="1">
    <source>
        <dbReference type="EMBL" id="WVT06717.1"/>
    </source>
</evidence>
<dbReference type="EC" id="4.1.1.11" evidence="1"/>
<evidence type="ECO:0000313" key="2">
    <source>
        <dbReference type="Proteomes" id="UP001432360"/>
    </source>
</evidence>
<dbReference type="RefSeq" id="WP_331375757.1">
    <property type="nucleotide sequence ID" value="NZ_CP133151.1"/>
</dbReference>
<gene>
    <name evidence="1" type="ORF">RB548_23890</name>
</gene>
<keyword evidence="2" id="KW-1185">Reference proteome</keyword>
<dbReference type="Pfam" id="PF02261">
    <property type="entry name" value="Asp_decarbox"/>
    <property type="match status" value="1"/>
</dbReference>
<sequence length="34" mass="3916">MTDAKLNYHGSITIDADFCRAARICRHLVPDVRR</sequence>
<dbReference type="InterPro" id="IPR009010">
    <property type="entry name" value="Asp_de-COase-like_dom_sf"/>
</dbReference>
<dbReference type="EMBL" id="CP133151">
    <property type="protein sequence ID" value="WVT06717.1"/>
    <property type="molecule type" value="Genomic_DNA"/>
</dbReference>
<organism evidence="1 2">
    <name type="scientific">Sinorhizobium chiapasense</name>
    <dbReference type="NCBI Taxonomy" id="501572"/>
    <lineage>
        <taxon>Bacteria</taxon>
        <taxon>Pseudomonadati</taxon>
        <taxon>Pseudomonadota</taxon>
        <taxon>Alphaproteobacteria</taxon>
        <taxon>Hyphomicrobiales</taxon>
        <taxon>Rhizobiaceae</taxon>
        <taxon>Sinorhizobium/Ensifer group</taxon>
        <taxon>Sinorhizobium</taxon>
    </lineage>
</organism>
<reference evidence="1" key="1">
    <citation type="submission" date="2023-08" db="EMBL/GenBank/DDBJ databases">
        <title>Complete genome sequence of Sinorhizobium chiapanecum ITTG S70 isolated from Acaciella angustissima nodules in Chiapas-Mexico.</title>
        <authorList>
            <person name="Rincon-Rosales R."/>
            <person name="Rogel M.A."/>
            <person name="Rincon-Medina C.I."/>
            <person name="Guerrero G."/>
            <person name="Manzano-Gomez L.A."/>
            <person name="Lopez-Lopez A."/>
            <person name="Rincon Molina F.A."/>
            <person name="Martinez-Romero E."/>
        </authorList>
    </citation>
    <scope>NUCLEOTIDE SEQUENCE</scope>
    <source>
        <strain evidence="1">ITTG S70</strain>
        <plasmid evidence="1">pSchITTGS70c</plasmid>
    </source>
</reference>
<dbReference type="SUPFAM" id="SSF50692">
    <property type="entry name" value="ADC-like"/>
    <property type="match status" value="1"/>
</dbReference>
<proteinExistence type="predicted"/>
<keyword evidence="1" id="KW-0456">Lyase</keyword>
<dbReference type="Gene3D" id="2.40.40.20">
    <property type="match status" value="1"/>
</dbReference>
<accession>A0ABZ2BKH1</accession>
<protein>
    <submittedName>
        <fullName evidence="1">Aspartate 1-decarboxylase</fullName>
        <ecNumber evidence="1">4.1.1.11</ecNumber>
    </submittedName>
</protein>
<dbReference type="GO" id="GO:0004068">
    <property type="term" value="F:aspartate 1-decarboxylase activity"/>
    <property type="evidence" value="ECO:0007669"/>
    <property type="project" value="UniProtKB-EC"/>
</dbReference>